<dbReference type="InterPro" id="IPR009100">
    <property type="entry name" value="AcylCoA_DH/oxidase_NM_dom_sf"/>
</dbReference>
<dbReference type="Pfam" id="PF22924">
    <property type="entry name" value="ACOX_C_alpha1"/>
    <property type="match status" value="1"/>
</dbReference>
<keyword evidence="4" id="KW-0274">FAD</keyword>
<evidence type="ECO:0000256" key="6">
    <source>
        <dbReference type="SAM" id="MobiDB-lite"/>
    </source>
</evidence>
<comment type="cofactor">
    <cofactor evidence="1">
        <name>FAD</name>
        <dbReference type="ChEBI" id="CHEBI:57692"/>
    </cofactor>
</comment>
<dbReference type="InterPro" id="IPR046373">
    <property type="entry name" value="Acyl-CoA_Oxase/DH_mid-dom_sf"/>
</dbReference>
<organism evidence="9 10">
    <name type="scientific">Nocardiopsis mangrovi</name>
    <dbReference type="NCBI Taxonomy" id="1179818"/>
    <lineage>
        <taxon>Bacteria</taxon>
        <taxon>Bacillati</taxon>
        <taxon>Actinomycetota</taxon>
        <taxon>Actinomycetes</taxon>
        <taxon>Streptosporangiales</taxon>
        <taxon>Nocardiopsidaceae</taxon>
        <taxon>Nocardiopsis</taxon>
    </lineage>
</organism>
<comment type="caution">
    <text evidence="9">The sequence shown here is derived from an EMBL/GenBank/DDBJ whole genome shotgun (WGS) entry which is preliminary data.</text>
</comment>
<keyword evidence="10" id="KW-1185">Reference proteome</keyword>
<evidence type="ECO:0000256" key="2">
    <source>
        <dbReference type="ARBA" id="ARBA00006288"/>
    </source>
</evidence>
<dbReference type="InterPro" id="IPR002655">
    <property type="entry name" value="Acyl-CoA_oxidase_C"/>
</dbReference>
<name>A0ABV9E3R9_9ACTN</name>
<dbReference type="InterPro" id="IPR055060">
    <property type="entry name" value="ACOX_C_alpha1"/>
</dbReference>
<proteinExistence type="inferred from homology"/>
<dbReference type="RefSeq" id="WP_378579140.1">
    <property type="nucleotide sequence ID" value="NZ_JBHSFQ010000036.1"/>
</dbReference>
<comment type="similarity">
    <text evidence="2">Belongs to the acyl-CoA oxidase family.</text>
</comment>
<dbReference type="SUPFAM" id="SSF56645">
    <property type="entry name" value="Acyl-CoA dehydrogenase NM domain-like"/>
    <property type="match status" value="1"/>
</dbReference>
<evidence type="ECO:0000313" key="9">
    <source>
        <dbReference type="EMBL" id="MFC4565317.1"/>
    </source>
</evidence>
<keyword evidence="3" id="KW-0285">Flavoprotein</keyword>
<dbReference type="PANTHER" id="PTHR10909:SF382">
    <property type="entry name" value="ACYL-COENZYME A OXIDASE"/>
    <property type="match status" value="1"/>
</dbReference>
<dbReference type="InterPro" id="IPR036250">
    <property type="entry name" value="AcylCo_DH-like_C"/>
</dbReference>
<evidence type="ECO:0000313" key="10">
    <source>
        <dbReference type="Proteomes" id="UP001595923"/>
    </source>
</evidence>
<evidence type="ECO:0000259" key="8">
    <source>
        <dbReference type="Pfam" id="PF22924"/>
    </source>
</evidence>
<protein>
    <submittedName>
        <fullName evidence="9">Acyl-CoA dehydrogenase</fullName>
    </submittedName>
</protein>
<feature type="region of interest" description="Disordered" evidence="6">
    <location>
        <begin position="1"/>
        <end position="24"/>
    </location>
</feature>
<dbReference type="Gene3D" id="2.40.110.10">
    <property type="entry name" value="Butyryl-CoA Dehydrogenase, subunit A, domain 2"/>
    <property type="match status" value="1"/>
</dbReference>
<accession>A0ABV9E3R9</accession>
<reference evidence="10" key="1">
    <citation type="journal article" date="2019" name="Int. J. Syst. Evol. Microbiol.">
        <title>The Global Catalogue of Microorganisms (GCM) 10K type strain sequencing project: providing services to taxonomists for standard genome sequencing and annotation.</title>
        <authorList>
            <consortium name="The Broad Institute Genomics Platform"/>
            <consortium name="The Broad Institute Genome Sequencing Center for Infectious Disease"/>
            <person name="Wu L."/>
            <person name="Ma J."/>
        </authorList>
    </citation>
    <scope>NUCLEOTIDE SEQUENCE [LARGE SCALE GENOMIC DNA]</scope>
    <source>
        <strain evidence="10">XZYJ18</strain>
    </source>
</reference>
<feature type="domain" description="Acyl-CoA oxidase C-terminal" evidence="7">
    <location>
        <begin position="475"/>
        <end position="602"/>
    </location>
</feature>
<gene>
    <name evidence="9" type="ORF">ACFO4E_25970</name>
</gene>
<dbReference type="Gene3D" id="1.20.140.10">
    <property type="entry name" value="Butyryl-CoA Dehydrogenase, subunit A, domain 3"/>
    <property type="match status" value="2"/>
</dbReference>
<evidence type="ECO:0000256" key="5">
    <source>
        <dbReference type="ARBA" id="ARBA00023002"/>
    </source>
</evidence>
<dbReference type="Pfam" id="PF01756">
    <property type="entry name" value="ACOX"/>
    <property type="match status" value="1"/>
</dbReference>
<dbReference type="InterPro" id="IPR012258">
    <property type="entry name" value="Acyl-CoA_oxidase"/>
</dbReference>
<evidence type="ECO:0000256" key="1">
    <source>
        <dbReference type="ARBA" id="ARBA00001974"/>
    </source>
</evidence>
<dbReference type="EMBL" id="JBHSFQ010000036">
    <property type="protein sequence ID" value="MFC4565317.1"/>
    <property type="molecule type" value="Genomic_DNA"/>
</dbReference>
<dbReference type="SUPFAM" id="SSF47203">
    <property type="entry name" value="Acyl-CoA dehydrogenase C-terminal domain-like"/>
    <property type="match status" value="2"/>
</dbReference>
<feature type="domain" description="Acyl-CoA oxidase C-alpha1" evidence="8">
    <location>
        <begin position="303"/>
        <end position="440"/>
    </location>
</feature>
<dbReference type="Proteomes" id="UP001595923">
    <property type="component" value="Unassembled WGS sequence"/>
</dbReference>
<keyword evidence="5" id="KW-0560">Oxidoreductase</keyword>
<sequence>MIEHDVSTPPACDPGHAPGPNGGADGLRAVLSRALFGSPREFDRVHAPWRSLLAGEAFRSRRPGSTPAERAALSYRRLRMVDDAVGSAEGLAADYARLASLHEWTAGVDGGLATLIGIHYNLFLGSLLDHDHDERRDLAGVTAMRSIGTFLCTELDHGNDAGALRTTAAFDPSTGGFILHTPVAGARKFMPNTGAWGGPKTGLVAARLIIGDADHGVFLFLVRLTDDSGPLPGVSVEPLEQKAGSPVDHCLTSFDRVVLPAGALLAGEHGRLSADGVFTSALGSRRKRFLRSIDRVTVGKLCMSAAALGGARTGLAAAIGYGGAREITAMQGRTRMPVFALRSHHGPLVSGLATAYAMSLLHRETVRDYTAAGPEGRERAARTVAITKGWVTWNARAILTECRERCGARGLFPANRLAALRDDTEGLITAEGDNLAVWIKAGAEMLLDHPVPAPPADPAGRRLTDPDFLMSLLRACERIHLTRARARLRQAPAGNALRRWNAAVPFALGAVTAFAQRRAAEALLCAAVEQGIDPSGPHPLASLLRLFALERIAEQTGDLVSEGCMDSGHVSGIPSAVEDHIAALAPQAGDLVAAFRLPDEVVDDIPIAGGRLDDGLTVVG</sequence>
<dbReference type="PANTHER" id="PTHR10909">
    <property type="entry name" value="ELECTRON TRANSPORT OXIDOREDUCTASE"/>
    <property type="match status" value="1"/>
</dbReference>
<evidence type="ECO:0000256" key="4">
    <source>
        <dbReference type="ARBA" id="ARBA00022827"/>
    </source>
</evidence>
<evidence type="ECO:0000256" key="3">
    <source>
        <dbReference type="ARBA" id="ARBA00022630"/>
    </source>
</evidence>
<evidence type="ECO:0000259" key="7">
    <source>
        <dbReference type="Pfam" id="PF01756"/>
    </source>
</evidence>